<evidence type="ECO:0000256" key="4">
    <source>
        <dbReference type="ARBA" id="ARBA00022705"/>
    </source>
</evidence>
<name>A0A841L8B6_9SPHN</name>
<keyword evidence="4" id="KW-0235">DNA replication</keyword>
<dbReference type="GO" id="GO:0009360">
    <property type="term" value="C:DNA polymerase III complex"/>
    <property type="evidence" value="ECO:0007669"/>
    <property type="project" value="TreeGrafter"/>
</dbReference>
<dbReference type="AlphaFoldDB" id="A0A841L8B6"/>
<dbReference type="InterPro" id="IPR005790">
    <property type="entry name" value="DNA_polIII_delta"/>
</dbReference>
<comment type="catalytic activity">
    <reaction evidence="7">
        <text>DNA(n) + a 2'-deoxyribonucleoside 5'-triphosphate = DNA(n+1) + diphosphate</text>
        <dbReference type="Rhea" id="RHEA:22508"/>
        <dbReference type="Rhea" id="RHEA-COMP:17339"/>
        <dbReference type="Rhea" id="RHEA-COMP:17340"/>
        <dbReference type="ChEBI" id="CHEBI:33019"/>
        <dbReference type="ChEBI" id="CHEBI:61560"/>
        <dbReference type="ChEBI" id="CHEBI:173112"/>
        <dbReference type="EC" id="2.7.7.7"/>
    </reaction>
</comment>
<dbReference type="InterPro" id="IPR008921">
    <property type="entry name" value="DNA_pol3_clamp-load_cplx_C"/>
</dbReference>
<dbReference type="Gene3D" id="1.10.8.60">
    <property type="match status" value="1"/>
</dbReference>
<dbReference type="GO" id="GO:0006261">
    <property type="term" value="P:DNA-templated DNA replication"/>
    <property type="evidence" value="ECO:0007669"/>
    <property type="project" value="TreeGrafter"/>
</dbReference>
<evidence type="ECO:0000256" key="7">
    <source>
        <dbReference type="ARBA" id="ARBA00049244"/>
    </source>
</evidence>
<reference evidence="8 9" key="1">
    <citation type="submission" date="2020-08" db="EMBL/GenBank/DDBJ databases">
        <title>Genomic Encyclopedia of Type Strains, Phase IV (KMG-IV): sequencing the most valuable type-strain genomes for metagenomic binning, comparative biology and taxonomic classification.</title>
        <authorList>
            <person name="Goeker M."/>
        </authorList>
    </citation>
    <scope>NUCLEOTIDE SEQUENCE [LARGE SCALE GENOMIC DNA]</scope>
    <source>
        <strain evidence="8 9">DSM 102189</strain>
    </source>
</reference>
<proteinExistence type="inferred from homology"/>
<evidence type="ECO:0000313" key="8">
    <source>
        <dbReference type="EMBL" id="MBB6227203.1"/>
    </source>
</evidence>
<keyword evidence="5" id="KW-0239">DNA-directed DNA polymerase</keyword>
<dbReference type="Gene3D" id="3.40.50.300">
    <property type="entry name" value="P-loop containing nucleotide triphosphate hydrolases"/>
    <property type="match status" value="1"/>
</dbReference>
<dbReference type="SUPFAM" id="SSF52540">
    <property type="entry name" value="P-loop containing nucleoside triphosphate hydrolases"/>
    <property type="match status" value="1"/>
</dbReference>
<dbReference type="InterPro" id="IPR027417">
    <property type="entry name" value="P-loop_NTPase"/>
</dbReference>
<accession>A0A841L8B6</accession>
<gene>
    <name evidence="8" type="ORF">FHS79_001367</name>
</gene>
<dbReference type="SUPFAM" id="SSF48019">
    <property type="entry name" value="post-AAA+ oligomerization domain-like"/>
    <property type="match status" value="1"/>
</dbReference>
<evidence type="ECO:0000256" key="1">
    <source>
        <dbReference type="ARBA" id="ARBA00012417"/>
    </source>
</evidence>
<evidence type="ECO:0000313" key="9">
    <source>
        <dbReference type="Proteomes" id="UP000538147"/>
    </source>
</evidence>
<evidence type="ECO:0000256" key="6">
    <source>
        <dbReference type="ARBA" id="ARBA00034754"/>
    </source>
</evidence>
<dbReference type="EMBL" id="JACIIV010000008">
    <property type="protein sequence ID" value="MBB6227203.1"/>
    <property type="molecule type" value="Genomic_DNA"/>
</dbReference>
<protein>
    <recommendedName>
        <fullName evidence="1">DNA-directed DNA polymerase</fullName>
        <ecNumber evidence="1">2.7.7.7</ecNumber>
    </recommendedName>
</protein>
<organism evidence="8 9">
    <name type="scientific">Polymorphobacter multimanifer</name>
    <dbReference type="NCBI Taxonomy" id="1070431"/>
    <lineage>
        <taxon>Bacteria</taxon>
        <taxon>Pseudomonadati</taxon>
        <taxon>Pseudomonadota</taxon>
        <taxon>Alphaproteobacteria</taxon>
        <taxon>Sphingomonadales</taxon>
        <taxon>Sphingosinicellaceae</taxon>
        <taxon>Polymorphobacter</taxon>
    </lineage>
</organism>
<dbReference type="NCBIfam" id="TIGR01128">
    <property type="entry name" value="holA"/>
    <property type="match status" value="1"/>
</dbReference>
<dbReference type="RefSeq" id="WP_184197312.1">
    <property type="nucleotide sequence ID" value="NZ_BMOX01000043.1"/>
</dbReference>
<dbReference type="GO" id="GO:0003887">
    <property type="term" value="F:DNA-directed DNA polymerase activity"/>
    <property type="evidence" value="ECO:0007669"/>
    <property type="project" value="UniProtKB-KW"/>
</dbReference>
<evidence type="ECO:0000256" key="3">
    <source>
        <dbReference type="ARBA" id="ARBA00022695"/>
    </source>
</evidence>
<dbReference type="PANTHER" id="PTHR34388:SF1">
    <property type="entry name" value="DNA POLYMERASE III SUBUNIT DELTA"/>
    <property type="match status" value="1"/>
</dbReference>
<dbReference type="GO" id="GO:0003677">
    <property type="term" value="F:DNA binding"/>
    <property type="evidence" value="ECO:0007669"/>
    <property type="project" value="InterPro"/>
</dbReference>
<dbReference type="Gene3D" id="1.20.272.10">
    <property type="match status" value="1"/>
</dbReference>
<dbReference type="Proteomes" id="UP000538147">
    <property type="component" value="Unassembled WGS sequence"/>
</dbReference>
<dbReference type="PANTHER" id="PTHR34388">
    <property type="entry name" value="DNA POLYMERASE III SUBUNIT DELTA"/>
    <property type="match status" value="1"/>
</dbReference>
<comment type="similarity">
    <text evidence="6">Belongs to the DNA polymerase HolA subunit family.</text>
</comment>
<evidence type="ECO:0000256" key="5">
    <source>
        <dbReference type="ARBA" id="ARBA00022932"/>
    </source>
</evidence>
<sequence>MNARVSELARRWPDGLRLVLLHGYDPSQSLEHAGRIVRGLGDPANPMALERLTGDQIAADPEALVAAAAGISMFGGQTLVRIDGVDDKAVPALVRLLDAPPGNPVIVVAEGLKKSSALLALAGRPGVMALESRQTGPGDLKEIAAEFGLQPDREALQLLYEASAGDRTLIRSELEKLALYLDARPEAPQPLGVPALTAVAAGIDPFDQNALLQAVLAGRRAEAVALLGAMPDGFGIVVLRQLGGRLAQLAELRLAVDRGQRPEAAVESARPPVFFKEKPIWITALRRFTSKTLADALAATLAAERAVKSSGSTGDLLVHALIVRLARV</sequence>
<keyword evidence="3 8" id="KW-0548">Nucleotidyltransferase</keyword>
<keyword evidence="9" id="KW-1185">Reference proteome</keyword>
<evidence type="ECO:0000256" key="2">
    <source>
        <dbReference type="ARBA" id="ARBA00022679"/>
    </source>
</evidence>
<dbReference type="EC" id="2.7.7.7" evidence="1"/>
<comment type="caution">
    <text evidence="8">The sequence shown here is derived from an EMBL/GenBank/DDBJ whole genome shotgun (WGS) entry which is preliminary data.</text>
</comment>
<keyword evidence="2 8" id="KW-0808">Transferase</keyword>